<dbReference type="RefSeq" id="WP_276683018.1">
    <property type="nucleotide sequence ID" value="NZ_DKNA01000012.1"/>
</dbReference>
<evidence type="ECO:0000256" key="1">
    <source>
        <dbReference type="SAM" id="Phobius"/>
    </source>
</evidence>
<proteinExistence type="predicted"/>
<dbReference type="InterPro" id="IPR007339">
    <property type="entry name" value="RclC-like"/>
</dbReference>
<evidence type="ECO:0000313" key="3">
    <source>
        <dbReference type="Proteomes" id="UP001170959"/>
    </source>
</evidence>
<reference evidence="2" key="1">
    <citation type="submission" date="2020-06" db="EMBL/GenBank/DDBJ databases">
        <authorList>
            <person name="Dong N."/>
        </authorList>
    </citation>
    <scope>NUCLEOTIDE SEQUENCE</scope>
    <source>
        <strain evidence="2">R655-4</strain>
    </source>
</reference>
<name>A0AAJ1QE72_9FLAO</name>
<reference evidence="2" key="2">
    <citation type="journal article" date="2022" name="Sci. Total Environ.">
        <title>Prevalence, transmission, and molecular epidemiology of tet(X)-positive bacteria among humans, animals, and environmental niches in China: An epidemiological, and genomic-based study.</title>
        <authorList>
            <person name="Dong N."/>
            <person name="Zeng Y."/>
            <person name="Cai C."/>
            <person name="Sun C."/>
            <person name="Lu J."/>
            <person name="Liu C."/>
            <person name="Zhou H."/>
            <person name="Sun Q."/>
            <person name="Shu L."/>
            <person name="Wang H."/>
            <person name="Wang Y."/>
            <person name="Wang S."/>
            <person name="Wu C."/>
            <person name="Chan E.W."/>
            <person name="Chen G."/>
            <person name="Shen Z."/>
            <person name="Chen S."/>
            <person name="Zhang R."/>
        </authorList>
    </citation>
    <scope>NUCLEOTIDE SEQUENCE</scope>
    <source>
        <strain evidence="2">R655-4</strain>
    </source>
</reference>
<organism evidence="2 3">
    <name type="scientific">Empedobacter brevis</name>
    <dbReference type="NCBI Taxonomy" id="247"/>
    <lineage>
        <taxon>Bacteria</taxon>
        <taxon>Pseudomonadati</taxon>
        <taxon>Bacteroidota</taxon>
        <taxon>Flavobacteriia</taxon>
        <taxon>Flavobacteriales</taxon>
        <taxon>Weeksellaceae</taxon>
        <taxon>Empedobacter</taxon>
    </lineage>
</organism>
<keyword evidence="1" id="KW-0472">Membrane</keyword>
<dbReference type="AlphaFoldDB" id="A0AAJ1QE72"/>
<dbReference type="Proteomes" id="UP001170959">
    <property type="component" value="Unassembled WGS sequence"/>
</dbReference>
<comment type="caution">
    <text evidence="2">The sequence shown here is derived from an EMBL/GenBank/DDBJ whole genome shotgun (WGS) entry which is preliminary data.</text>
</comment>
<dbReference type="PANTHER" id="PTHR40106:SF1">
    <property type="entry name" value="INNER MEMBRANE PROTEIN RCLC"/>
    <property type="match status" value="1"/>
</dbReference>
<dbReference type="EMBL" id="JACAGJ010000003">
    <property type="protein sequence ID" value="MDM1072419.1"/>
    <property type="molecule type" value="Genomic_DNA"/>
</dbReference>
<protein>
    <submittedName>
        <fullName evidence="2">YkgB family protein</fullName>
    </submittedName>
</protein>
<keyword evidence="1" id="KW-0812">Transmembrane</keyword>
<sequence>MNSIVHFFSKHQPWFIHSLRLSIFIVMAWIGGLKAFQYEADGIVPFVSNSPFMNFFYNNSHHQVVSEEGKMVAEYTQFKNPEGQTVLKNIEWHRTNGTYMFSYGLGTAIVSIGILVLLGIWFPKIGFWGGILTVGMSLVTLSFLITTPETFVPDLGGDFPTPQHGFPYLSAAGRLVIKDIIMLTGGLIVASDCATRILKLKSE</sequence>
<feature type="transmembrane region" description="Helical" evidence="1">
    <location>
        <begin position="127"/>
        <end position="146"/>
    </location>
</feature>
<dbReference type="GO" id="GO:0005886">
    <property type="term" value="C:plasma membrane"/>
    <property type="evidence" value="ECO:0007669"/>
    <property type="project" value="TreeGrafter"/>
</dbReference>
<evidence type="ECO:0000313" key="2">
    <source>
        <dbReference type="EMBL" id="MDM1072419.1"/>
    </source>
</evidence>
<feature type="transmembrane region" description="Helical" evidence="1">
    <location>
        <begin position="100"/>
        <end position="120"/>
    </location>
</feature>
<accession>A0AAJ1QE72</accession>
<feature type="transmembrane region" description="Helical" evidence="1">
    <location>
        <begin position="166"/>
        <end position="190"/>
    </location>
</feature>
<dbReference type="GO" id="GO:1901530">
    <property type="term" value="P:response to hypochlorite"/>
    <property type="evidence" value="ECO:0007669"/>
    <property type="project" value="TreeGrafter"/>
</dbReference>
<keyword evidence="1" id="KW-1133">Transmembrane helix</keyword>
<dbReference type="PANTHER" id="PTHR40106">
    <property type="entry name" value="INNER MEMBRANE PROTEIN RCLC"/>
    <property type="match status" value="1"/>
</dbReference>
<feature type="transmembrane region" description="Helical" evidence="1">
    <location>
        <begin position="21"/>
        <end position="38"/>
    </location>
</feature>
<dbReference type="Pfam" id="PF04224">
    <property type="entry name" value="DUF417"/>
    <property type="match status" value="1"/>
</dbReference>
<gene>
    <name evidence="2" type="ORF">HX001_07945</name>
</gene>